<organism evidence="2 3">
    <name type="scientific">Lawsonibacter hominis</name>
    <dbReference type="NCBI Taxonomy" id="2763053"/>
    <lineage>
        <taxon>Bacteria</taxon>
        <taxon>Bacillati</taxon>
        <taxon>Bacillota</taxon>
        <taxon>Clostridia</taxon>
        <taxon>Eubacteriales</taxon>
        <taxon>Oscillospiraceae</taxon>
        <taxon>Lawsonibacter</taxon>
    </lineage>
</organism>
<evidence type="ECO:0008006" key="4">
    <source>
        <dbReference type="Google" id="ProtNLM"/>
    </source>
</evidence>
<evidence type="ECO:0000313" key="3">
    <source>
        <dbReference type="Proteomes" id="UP000661435"/>
    </source>
</evidence>
<accession>A0A8J6J5X0</accession>
<dbReference type="Proteomes" id="UP000661435">
    <property type="component" value="Unassembled WGS sequence"/>
</dbReference>
<gene>
    <name evidence="2" type="ORF">H8S57_06280</name>
</gene>
<name>A0A8J6J5X0_9FIRM</name>
<protein>
    <recommendedName>
        <fullName evidence="4">Type IV pilus biogenesis protein PilP</fullName>
    </recommendedName>
</protein>
<keyword evidence="3" id="KW-1185">Reference proteome</keyword>
<sequence>MNQSKWPVRLASGALVCLTLAGVALAAGQQGTQADPLVSLSYLNQQATPSILAQVDAKIAQREAELQSRLAAVVDGYVKEVEDKLRTGGSSTAPAAAGAAYQVVTLSAGQTITGGAACEFLLRSGTAVCVSSSAPGLVDMTGAATLANGGALAANHLYLATVEGRGVKASTAVTLMVRGSYTISG</sequence>
<evidence type="ECO:0000256" key="1">
    <source>
        <dbReference type="SAM" id="SignalP"/>
    </source>
</evidence>
<reference evidence="2" key="1">
    <citation type="submission" date="2020-08" db="EMBL/GenBank/DDBJ databases">
        <title>Genome public.</title>
        <authorList>
            <person name="Liu C."/>
            <person name="Sun Q."/>
        </authorList>
    </citation>
    <scope>NUCLEOTIDE SEQUENCE</scope>
    <source>
        <strain evidence="2">NSJ-51</strain>
    </source>
</reference>
<proteinExistence type="predicted"/>
<dbReference type="EMBL" id="JACOPP010000006">
    <property type="protein sequence ID" value="MBC5733331.1"/>
    <property type="molecule type" value="Genomic_DNA"/>
</dbReference>
<dbReference type="AlphaFoldDB" id="A0A8J6J5X0"/>
<dbReference type="RefSeq" id="WP_186907232.1">
    <property type="nucleotide sequence ID" value="NZ_JACOPP010000006.1"/>
</dbReference>
<evidence type="ECO:0000313" key="2">
    <source>
        <dbReference type="EMBL" id="MBC5733331.1"/>
    </source>
</evidence>
<feature type="chain" id="PRO_5035316774" description="Type IV pilus biogenesis protein PilP" evidence="1">
    <location>
        <begin position="27"/>
        <end position="185"/>
    </location>
</feature>
<keyword evidence="1" id="KW-0732">Signal</keyword>
<feature type="signal peptide" evidence="1">
    <location>
        <begin position="1"/>
        <end position="26"/>
    </location>
</feature>
<comment type="caution">
    <text evidence="2">The sequence shown here is derived from an EMBL/GenBank/DDBJ whole genome shotgun (WGS) entry which is preliminary data.</text>
</comment>